<keyword evidence="2" id="KW-1185">Reference proteome</keyword>
<protein>
    <submittedName>
        <fullName evidence="1">Uncharacterized protein</fullName>
    </submittedName>
</protein>
<name>G8UP21_TANFA</name>
<dbReference type="EMBL" id="CP003191">
    <property type="protein sequence ID" value="AEW20581.1"/>
    <property type="molecule type" value="Genomic_DNA"/>
</dbReference>
<dbReference type="PATRIC" id="fig|203275.8.peg.772"/>
<dbReference type="Proteomes" id="UP000005436">
    <property type="component" value="Chromosome"/>
</dbReference>
<evidence type="ECO:0000313" key="1">
    <source>
        <dbReference type="EMBL" id="AEW20581.1"/>
    </source>
</evidence>
<organism evidence="1 2">
    <name type="scientific">Tannerella forsythia (strain ATCC 43037 / JCM 10827 / CCUG 21028 A / KCTC 5666 / FDC 338)</name>
    <name type="common">Bacteroides forsythus</name>
    <dbReference type="NCBI Taxonomy" id="203275"/>
    <lineage>
        <taxon>Bacteria</taxon>
        <taxon>Pseudomonadati</taxon>
        <taxon>Bacteroidota</taxon>
        <taxon>Bacteroidia</taxon>
        <taxon>Bacteroidales</taxon>
        <taxon>Tannerellaceae</taxon>
        <taxon>Tannerella</taxon>
    </lineage>
</organism>
<reference evidence="2" key="1">
    <citation type="submission" date="2011-12" db="EMBL/GenBank/DDBJ databases">
        <title>Complete sequence of Tannerella forsythia ATCC 43037.</title>
        <authorList>
            <person name="Dewhirst F."/>
            <person name="Tanner A."/>
            <person name="Izard J."/>
            <person name="Brinkac L."/>
            <person name="Durkin A.S."/>
            <person name="Hostetler J."/>
            <person name="Shetty J."/>
            <person name="Torralba M."/>
            <person name="Gill S."/>
            <person name="Nelson K."/>
        </authorList>
    </citation>
    <scope>NUCLEOTIDE SEQUENCE [LARGE SCALE GENOMIC DNA]</scope>
    <source>
        <strain evidence="2">ATCC 43037 / JCM 10827 / CCUG 33226 / KCTC 5666 / FDC 338</strain>
    </source>
</reference>
<dbReference type="HOGENOM" id="CLU_3297741_0_0_10"/>
<sequence>MGLIPAQTDKELSERLSDFPKRKFSPYCFMTGQKGRFLIQ</sequence>
<dbReference type="AlphaFoldDB" id="G8UP21"/>
<dbReference type="KEGG" id="tfo:BFO_0868"/>
<accession>G8UP21</accession>
<gene>
    <name evidence="1" type="ordered locus">BFO_0868</name>
</gene>
<proteinExistence type="predicted"/>
<evidence type="ECO:0000313" key="2">
    <source>
        <dbReference type="Proteomes" id="UP000005436"/>
    </source>
</evidence>